<sequence>MEKKQQLTAVFVILMLTVSVCPGSASANPIADERGIGIEHGERTSAVQLLKTSLNKREPVTITLGGLPSSKGGQNASYSDLDNFKTATWDLVQEHYLYPNGPVIGFGYDVDGYLRVSLWNGPPPPENVSSIEALFAILDERAKGMGIENVPVKFTVFTSPPELILHRDRLNPTERISPSTQPPENCPAEVTSLDALTVALHDPEVIGLLENESIETITFSKGTYADRNMNYTQMVFRLEDPDPDDCMTAPMIVVQVNDSCRVSAAYETYPSYIPGCRGRAG</sequence>
<reference evidence="1" key="1">
    <citation type="submission" date="2020-05" db="EMBL/GenBank/DDBJ databases">
        <title>The first insight into the ecology of ammonia-tolerant syntrophic propionate oxidizing bacteria.</title>
        <authorList>
            <person name="Singh A."/>
            <person name="Schnurer A."/>
            <person name="Westerholm M."/>
        </authorList>
    </citation>
    <scope>NUCLEOTIDE SEQUENCE</scope>
    <source>
        <strain evidence="1">MAG54</strain>
    </source>
</reference>
<name>A0A8T7H6B0_9EURY</name>
<protein>
    <submittedName>
        <fullName evidence="1">Uncharacterized protein</fullName>
    </submittedName>
</protein>
<proteinExistence type="predicted"/>
<accession>A0A8T7H6B0</accession>
<gene>
    <name evidence="1" type="ORF">HQQ74_05580</name>
</gene>
<evidence type="ECO:0000313" key="1">
    <source>
        <dbReference type="EMBL" id="NQS78165.1"/>
    </source>
</evidence>
<dbReference type="EMBL" id="JABMJE010000060">
    <property type="protein sequence ID" value="NQS78165.1"/>
    <property type="molecule type" value="Genomic_DNA"/>
</dbReference>
<dbReference type="Proteomes" id="UP000737555">
    <property type="component" value="Unassembled WGS sequence"/>
</dbReference>
<evidence type="ECO:0000313" key="2">
    <source>
        <dbReference type="Proteomes" id="UP000737555"/>
    </source>
</evidence>
<comment type="caution">
    <text evidence="1">The sequence shown here is derived from an EMBL/GenBank/DDBJ whole genome shotgun (WGS) entry which is preliminary data.</text>
</comment>
<dbReference type="AlphaFoldDB" id="A0A8T7H6B0"/>
<organism evidence="1 2">
    <name type="scientific">Methanoculleus bourgensis</name>
    <dbReference type="NCBI Taxonomy" id="83986"/>
    <lineage>
        <taxon>Archaea</taxon>
        <taxon>Methanobacteriati</taxon>
        <taxon>Methanobacteriota</taxon>
        <taxon>Stenosarchaea group</taxon>
        <taxon>Methanomicrobia</taxon>
        <taxon>Methanomicrobiales</taxon>
        <taxon>Methanomicrobiaceae</taxon>
        <taxon>Methanoculleus</taxon>
    </lineage>
</organism>